<dbReference type="GO" id="GO:0071035">
    <property type="term" value="P:nuclear polyadenylation-dependent rRNA catabolic process"/>
    <property type="evidence" value="ECO:0000318"/>
    <property type="project" value="GO_Central"/>
</dbReference>
<dbReference type="InterPro" id="IPR036397">
    <property type="entry name" value="RNaseH_sf"/>
</dbReference>
<protein>
    <recommendedName>
        <fullName evidence="4">HRDC domain-containing protein</fullName>
    </recommendedName>
</protein>
<dbReference type="GO" id="GO:0071040">
    <property type="term" value="P:nuclear polyadenylation-dependent antisense transcript catabolic process"/>
    <property type="evidence" value="ECO:0000318"/>
    <property type="project" value="GO_Central"/>
</dbReference>
<feature type="compositionally biased region" description="Basic and acidic residues" evidence="3">
    <location>
        <begin position="34"/>
        <end position="51"/>
    </location>
</feature>
<dbReference type="GO" id="GO:0000176">
    <property type="term" value="C:nuclear exosome (RNase complex)"/>
    <property type="evidence" value="ECO:0000318"/>
    <property type="project" value="GO_Central"/>
</dbReference>
<evidence type="ECO:0000313" key="6">
    <source>
        <dbReference type="Proteomes" id="UP000000305"/>
    </source>
</evidence>
<dbReference type="PANTHER" id="PTHR12124:SF47">
    <property type="entry name" value="EXOSOME COMPONENT 10"/>
    <property type="match status" value="1"/>
</dbReference>
<dbReference type="InParanoid" id="E9HZN1"/>
<evidence type="ECO:0000256" key="2">
    <source>
        <dbReference type="ARBA" id="ARBA00023242"/>
    </source>
</evidence>
<sequence>MVNYAREDTHYLIYIYERLKQDLYSRHCLGEVKKTPEMKKGTPEEPKDRNSKSKSSQLTPVNEKGVNHVLQVWNNSRSVCLRQFRMPTLNEMYSKFHSSLNKEEKMLNNQQAYALQEIFSWRDRVARELDESPFFVMSKFVMLNIINELHNEPEKILEPISLHRSVHQHLPQLHGVIAKAKAIAIQSSPMLTKKQTKKSGAASSSAHELSKNKNNFHGESPLADDVSRSENKASKWRDSDIPALIRMLHGNYRRPL</sequence>
<dbReference type="InterPro" id="IPR010997">
    <property type="entry name" value="HRDC-like_sf"/>
</dbReference>
<dbReference type="GO" id="GO:0071051">
    <property type="term" value="P:poly(A)-dependent snoRNA 3'-end processing"/>
    <property type="evidence" value="ECO:0000318"/>
    <property type="project" value="GO_Central"/>
</dbReference>
<dbReference type="FunFam" id="1.10.150.80:FF:000043">
    <property type="entry name" value="Uncharacterized protein"/>
    <property type="match status" value="1"/>
</dbReference>
<dbReference type="GO" id="GO:0071036">
    <property type="term" value="P:nuclear polyadenylation-dependent snoRNA catabolic process"/>
    <property type="evidence" value="ECO:0000318"/>
    <property type="project" value="GO_Central"/>
</dbReference>
<dbReference type="HOGENOM" id="CLU_1086893_0_0_1"/>
<evidence type="ECO:0000256" key="3">
    <source>
        <dbReference type="SAM" id="MobiDB-lite"/>
    </source>
</evidence>
<evidence type="ECO:0000256" key="1">
    <source>
        <dbReference type="ARBA" id="ARBA00004123"/>
    </source>
</evidence>
<dbReference type="GO" id="GO:0005730">
    <property type="term" value="C:nucleolus"/>
    <property type="evidence" value="ECO:0000318"/>
    <property type="project" value="GO_Central"/>
</dbReference>
<dbReference type="InterPro" id="IPR044876">
    <property type="entry name" value="HRDC_dom_sf"/>
</dbReference>
<name>E9HZN1_DAPPU</name>
<dbReference type="InterPro" id="IPR045092">
    <property type="entry name" value="Rrp6-like"/>
</dbReference>
<dbReference type="eggNOG" id="KOG2206">
    <property type="taxonomic scope" value="Eukaryota"/>
</dbReference>
<feature type="compositionally biased region" description="Basic and acidic residues" evidence="3">
    <location>
        <begin position="225"/>
        <end position="236"/>
    </location>
</feature>
<feature type="region of interest" description="Disordered" evidence="3">
    <location>
        <begin position="188"/>
        <end position="236"/>
    </location>
</feature>
<dbReference type="GO" id="GO:0071038">
    <property type="term" value="P:TRAMP-dependent tRNA surveillance pathway"/>
    <property type="evidence" value="ECO:0000318"/>
    <property type="project" value="GO_Central"/>
</dbReference>
<dbReference type="GO" id="GO:0000166">
    <property type="term" value="F:nucleotide binding"/>
    <property type="evidence" value="ECO:0007669"/>
    <property type="project" value="InterPro"/>
</dbReference>
<dbReference type="Gene3D" id="1.10.150.80">
    <property type="entry name" value="HRDC domain"/>
    <property type="match status" value="1"/>
</dbReference>
<accession>E9HZN1</accession>
<evidence type="ECO:0000313" key="5">
    <source>
        <dbReference type="EMBL" id="EFX62799.1"/>
    </source>
</evidence>
<dbReference type="OMA" id="QKDTHYL"/>
<dbReference type="InterPro" id="IPR002121">
    <property type="entry name" value="HRDC_dom"/>
</dbReference>
<dbReference type="GO" id="GO:0000175">
    <property type="term" value="F:3'-5'-RNA exonuclease activity"/>
    <property type="evidence" value="ECO:0000318"/>
    <property type="project" value="GO_Central"/>
</dbReference>
<dbReference type="PANTHER" id="PTHR12124">
    <property type="entry name" value="POLYMYOSITIS/SCLERODERMA AUTOANTIGEN-RELATED"/>
    <property type="match status" value="1"/>
</dbReference>
<evidence type="ECO:0000259" key="4">
    <source>
        <dbReference type="PROSITE" id="PS50967"/>
    </source>
</evidence>
<dbReference type="GO" id="GO:0003727">
    <property type="term" value="F:single-stranded RNA binding"/>
    <property type="evidence" value="ECO:0000318"/>
    <property type="project" value="GO_Central"/>
</dbReference>
<dbReference type="GO" id="GO:0071037">
    <property type="term" value="P:nuclear polyadenylation-dependent snRNA catabolic process"/>
    <property type="evidence" value="ECO:0000318"/>
    <property type="project" value="GO_Central"/>
</dbReference>
<dbReference type="Proteomes" id="UP000000305">
    <property type="component" value="Unassembled WGS sequence"/>
</dbReference>
<keyword evidence="2" id="KW-0539">Nucleus</keyword>
<dbReference type="PhylomeDB" id="E9HZN1"/>
<dbReference type="GO" id="GO:0000467">
    <property type="term" value="P:exonucleolytic trimming to generate mature 3'-end of 5.8S rRNA from tricistronic rRNA transcript (SSU-rRNA, 5.8S rRNA, LSU-rRNA)"/>
    <property type="evidence" value="ECO:0000318"/>
    <property type="project" value="GO_Central"/>
</dbReference>
<dbReference type="SUPFAM" id="SSF47819">
    <property type="entry name" value="HRDC-like"/>
    <property type="match status" value="1"/>
</dbReference>
<proteinExistence type="predicted"/>
<dbReference type="AlphaFoldDB" id="E9HZN1"/>
<dbReference type="EMBL" id="GL733378">
    <property type="protein sequence ID" value="EFX62799.1"/>
    <property type="molecule type" value="Genomic_DNA"/>
</dbReference>
<feature type="region of interest" description="Disordered" evidence="3">
    <location>
        <begin position="34"/>
        <end position="60"/>
    </location>
</feature>
<dbReference type="STRING" id="6669.E9HZN1"/>
<dbReference type="OrthoDB" id="79480at2759"/>
<dbReference type="Pfam" id="PF00570">
    <property type="entry name" value="HRDC"/>
    <property type="match status" value="1"/>
</dbReference>
<dbReference type="GO" id="GO:0071039">
    <property type="term" value="P:nuclear polyadenylation-dependent CUT catabolic process"/>
    <property type="evidence" value="ECO:0000318"/>
    <property type="project" value="GO_Central"/>
</dbReference>
<organism evidence="5 6">
    <name type="scientific">Daphnia pulex</name>
    <name type="common">Water flea</name>
    <dbReference type="NCBI Taxonomy" id="6669"/>
    <lineage>
        <taxon>Eukaryota</taxon>
        <taxon>Metazoa</taxon>
        <taxon>Ecdysozoa</taxon>
        <taxon>Arthropoda</taxon>
        <taxon>Crustacea</taxon>
        <taxon>Branchiopoda</taxon>
        <taxon>Diplostraca</taxon>
        <taxon>Cladocera</taxon>
        <taxon>Anomopoda</taxon>
        <taxon>Daphniidae</taxon>
        <taxon>Daphnia</taxon>
    </lineage>
</organism>
<gene>
    <name evidence="5" type="ORF">DAPPUDRAFT_269697</name>
</gene>
<comment type="subcellular location">
    <subcellularLocation>
        <location evidence="1">Nucleus</location>
    </subcellularLocation>
</comment>
<dbReference type="GO" id="GO:0071044">
    <property type="term" value="P:histone mRNA catabolic process"/>
    <property type="evidence" value="ECO:0000318"/>
    <property type="project" value="GO_Central"/>
</dbReference>
<dbReference type="PROSITE" id="PS50967">
    <property type="entry name" value="HRDC"/>
    <property type="match status" value="1"/>
</dbReference>
<dbReference type="KEGG" id="dpx:DAPPUDRAFT_269697"/>
<keyword evidence="6" id="KW-1185">Reference proteome</keyword>
<dbReference type="Gene3D" id="3.30.420.10">
    <property type="entry name" value="Ribonuclease H-like superfamily/Ribonuclease H"/>
    <property type="match status" value="1"/>
</dbReference>
<feature type="domain" description="HRDC" evidence="4">
    <location>
        <begin position="108"/>
        <end position="187"/>
    </location>
</feature>
<reference evidence="5 6" key="1">
    <citation type="journal article" date="2011" name="Science">
        <title>The ecoresponsive genome of Daphnia pulex.</title>
        <authorList>
            <person name="Colbourne J.K."/>
            <person name="Pfrender M.E."/>
            <person name="Gilbert D."/>
            <person name="Thomas W.K."/>
            <person name="Tucker A."/>
            <person name="Oakley T.H."/>
            <person name="Tokishita S."/>
            <person name="Aerts A."/>
            <person name="Arnold G.J."/>
            <person name="Basu M.K."/>
            <person name="Bauer D.J."/>
            <person name="Caceres C.E."/>
            <person name="Carmel L."/>
            <person name="Casola C."/>
            <person name="Choi J.H."/>
            <person name="Detter J.C."/>
            <person name="Dong Q."/>
            <person name="Dusheyko S."/>
            <person name="Eads B.D."/>
            <person name="Frohlich T."/>
            <person name="Geiler-Samerotte K.A."/>
            <person name="Gerlach D."/>
            <person name="Hatcher P."/>
            <person name="Jogdeo S."/>
            <person name="Krijgsveld J."/>
            <person name="Kriventseva E.V."/>
            <person name="Kultz D."/>
            <person name="Laforsch C."/>
            <person name="Lindquist E."/>
            <person name="Lopez J."/>
            <person name="Manak J.R."/>
            <person name="Muller J."/>
            <person name="Pangilinan J."/>
            <person name="Patwardhan R.P."/>
            <person name="Pitluck S."/>
            <person name="Pritham E.J."/>
            <person name="Rechtsteiner A."/>
            <person name="Rho M."/>
            <person name="Rogozin I.B."/>
            <person name="Sakarya O."/>
            <person name="Salamov A."/>
            <person name="Schaack S."/>
            <person name="Shapiro H."/>
            <person name="Shiga Y."/>
            <person name="Skalitzky C."/>
            <person name="Smith Z."/>
            <person name="Souvorov A."/>
            <person name="Sung W."/>
            <person name="Tang Z."/>
            <person name="Tsuchiya D."/>
            <person name="Tu H."/>
            <person name="Vos H."/>
            <person name="Wang M."/>
            <person name="Wolf Y.I."/>
            <person name="Yamagata H."/>
            <person name="Yamada T."/>
            <person name="Ye Y."/>
            <person name="Shaw J.R."/>
            <person name="Andrews J."/>
            <person name="Crease T.J."/>
            <person name="Tang H."/>
            <person name="Lucas S.M."/>
            <person name="Robertson H.M."/>
            <person name="Bork P."/>
            <person name="Koonin E.V."/>
            <person name="Zdobnov E.M."/>
            <person name="Grigoriev I.V."/>
            <person name="Lynch M."/>
            <person name="Boore J.L."/>
        </authorList>
    </citation>
    <scope>NUCLEOTIDE SEQUENCE [LARGE SCALE GENOMIC DNA]</scope>
</reference>
<feature type="compositionally biased region" description="Polar residues" evidence="3">
    <location>
        <begin position="201"/>
        <end position="217"/>
    </location>
</feature>